<evidence type="ECO:0000313" key="11">
    <source>
        <dbReference type="EMBL" id="CAA0815003.1"/>
    </source>
</evidence>
<feature type="compositionally biased region" description="Low complexity" evidence="9">
    <location>
        <begin position="337"/>
        <end position="348"/>
    </location>
</feature>
<dbReference type="OrthoDB" id="2019803at2759"/>
<name>A0A9N7R7C1_STRHE</name>
<keyword evidence="5" id="KW-0156">Chromatin regulator</keyword>
<feature type="compositionally biased region" description="Basic and acidic residues" evidence="9">
    <location>
        <begin position="186"/>
        <end position="196"/>
    </location>
</feature>
<dbReference type="GO" id="GO:0016787">
    <property type="term" value="F:hydrolase activity"/>
    <property type="evidence" value="ECO:0007669"/>
    <property type="project" value="UniProtKB-KW"/>
</dbReference>
<reference evidence="11" key="1">
    <citation type="submission" date="2019-12" db="EMBL/GenBank/DDBJ databases">
        <authorList>
            <person name="Scholes J."/>
        </authorList>
    </citation>
    <scope>NUCLEOTIDE SEQUENCE</scope>
</reference>
<dbReference type="AlphaFoldDB" id="A0A9N7R7C1"/>
<evidence type="ECO:0000256" key="7">
    <source>
        <dbReference type="ARBA" id="ARBA00023163"/>
    </source>
</evidence>
<comment type="similarity">
    <text evidence="2">Belongs to the histone deacetylase HD2 family.</text>
</comment>
<dbReference type="GO" id="GO:0006325">
    <property type="term" value="P:chromatin organization"/>
    <property type="evidence" value="ECO:0007669"/>
    <property type="project" value="UniProtKB-KW"/>
</dbReference>
<evidence type="ECO:0000256" key="4">
    <source>
        <dbReference type="ARBA" id="ARBA00022801"/>
    </source>
</evidence>
<feature type="domain" description="Nucleoplasmin-like" evidence="10">
    <location>
        <begin position="64"/>
        <end position="155"/>
    </location>
</feature>
<keyword evidence="7" id="KW-0804">Transcription</keyword>
<evidence type="ECO:0000313" key="12">
    <source>
        <dbReference type="Proteomes" id="UP001153555"/>
    </source>
</evidence>
<organism evidence="11 12">
    <name type="scientific">Striga hermonthica</name>
    <name type="common">Purple witchweed</name>
    <name type="synonym">Buchnera hermonthica</name>
    <dbReference type="NCBI Taxonomy" id="68872"/>
    <lineage>
        <taxon>Eukaryota</taxon>
        <taxon>Viridiplantae</taxon>
        <taxon>Streptophyta</taxon>
        <taxon>Embryophyta</taxon>
        <taxon>Tracheophyta</taxon>
        <taxon>Spermatophyta</taxon>
        <taxon>Magnoliopsida</taxon>
        <taxon>eudicotyledons</taxon>
        <taxon>Gunneridae</taxon>
        <taxon>Pentapetalae</taxon>
        <taxon>asterids</taxon>
        <taxon>lamiids</taxon>
        <taxon>Lamiales</taxon>
        <taxon>Orobanchaceae</taxon>
        <taxon>Buchnereae</taxon>
        <taxon>Striga</taxon>
    </lineage>
</organism>
<protein>
    <submittedName>
        <fullName evidence="11">Histone deacetylase HDT1</fullName>
    </submittedName>
</protein>
<comment type="caution">
    <text evidence="11">The sequence shown here is derived from an EMBL/GenBank/DDBJ whole genome shotgun (WGS) entry which is preliminary data.</text>
</comment>
<proteinExistence type="inferred from homology"/>
<feature type="compositionally biased region" description="Low complexity" evidence="9">
    <location>
        <begin position="197"/>
        <end position="207"/>
    </location>
</feature>
<evidence type="ECO:0000256" key="3">
    <source>
        <dbReference type="ARBA" id="ARBA00022491"/>
    </source>
</evidence>
<evidence type="ECO:0000256" key="9">
    <source>
        <dbReference type="SAM" id="MobiDB-lite"/>
    </source>
</evidence>
<dbReference type="FunFam" id="2.60.120.340:FF:000004">
    <property type="entry name" value="Histone deacetylase HDT1"/>
    <property type="match status" value="1"/>
</dbReference>
<feature type="compositionally biased region" description="Acidic residues" evidence="9">
    <location>
        <begin position="222"/>
        <end position="266"/>
    </location>
</feature>
<dbReference type="Pfam" id="PF17800">
    <property type="entry name" value="NPL"/>
    <property type="match status" value="1"/>
</dbReference>
<dbReference type="GO" id="GO:0005730">
    <property type="term" value="C:nucleolus"/>
    <property type="evidence" value="ECO:0007669"/>
    <property type="project" value="UniProtKB-SubCell"/>
</dbReference>
<comment type="subcellular location">
    <subcellularLocation>
        <location evidence="1">Nucleus</location>
        <location evidence="1">Nucleolus</location>
    </subcellularLocation>
</comment>
<sequence>MKSGYDTNFCDGESSDGDGEKVENDDNSSTISTLGGLRTPQTLASLQTNRVAISHLPISLTMEFWGVEVKPGEPFKVQPKYGYLIHISQASLGEVKDVKEAKRVSLRLKVDNKDFVIGSLSAEDRPQVMFDLVFEKQFELSHDLKQGSVYFMGYIAEEPISDSDDLSSDDSEDVSEDEQLENQDNGDVKPKTEDVKAANSAAAATNEAKAEKAAPEPVKEEENPDSDDSEDDSDAADDDEMASSDDESGEDSDEEEDDSSDEEEEEPTPKQSKKRPAEQAPVIATKKAKASTPDKTGKKGQNATLLPTKPAAATKAPAGKAPNKSKQSPKAGGGQFSGKSGNKFNSKNGKGKRGGK</sequence>
<keyword evidence="6" id="KW-0805">Transcription regulation</keyword>
<feature type="compositionally biased region" description="Low complexity" evidence="9">
    <location>
        <begin position="303"/>
        <end position="322"/>
    </location>
</feature>
<dbReference type="Proteomes" id="UP001153555">
    <property type="component" value="Unassembled WGS sequence"/>
</dbReference>
<dbReference type="InterPro" id="IPR041232">
    <property type="entry name" value="NPL"/>
</dbReference>
<evidence type="ECO:0000256" key="6">
    <source>
        <dbReference type="ARBA" id="ARBA00023015"/>
    </source>
</evidence>
<dbReference type="Gene3D" id="2.60.120.340">
    <property type="entry name" value="Nucleoplasmin core domain"/>
    <property type="match status" value="1"/>
</dbReference>
<feature type="region of interest" description="Disordered" evidence="9">
    <location>
        <begin position="160"/>
        <end position="356"/>
    </location>
</feature>
<evidence type="ECO:0000256" key="8">
    <source>
        <dbReference type="ARBA" id="ARBA00023242"/>
    </source>
</evidence>
<feature type="compositionally biased region" description="Acidic residues" evidence="9">
    <location>
        <begin position="160"/>
        <end position="181"/>
    </location>
</feature>
<feature type="region of interest" description="Disordered" evidence="9">
    <location>
        <begin position="1"/>
        <end position="34"/>
    </location>
</feature>
<keyword evidence="3" id="KW-0678">Repressor</keyword>
<keyword evidence="8" id="KW-0539">Nucleus</keyword>
<evidence type="ECO:0000256" key="5">
    <source>
        <dbReference type="ARBA" id="ARBA00022853"/>
    </source>
</evidence>
<keyword evidence="4" id="KW-0378">Hydrolase</keyword>
<evidence type="ECO:0000256" key="2">
    <source>
        <dbReference type="ARBA" id="ARBA00006673"/>
    </source>
</evidence>
<evidence type="ECO:0000256" key="1">
    <source>
        <dbReference type="ARBA" id="ARBA00004604"/>
    </source>
</evidence>
<accession>A0A9N7R7C1</accession>
<evidence type="ECO:0000259" key="10">
    <source>
        <dbReference type="Pfam" id="PF17800"/>
    </source>
</evidence>
<feature type="compositionally biased region" description="Basic and acidic residues" evidence="9">
    <location>
        <begin position="208"/>
        <end position="221"/>
    </location>
</feature>
<dbReference type="EMBL" id="CACSLK010012233">
    <property type="protein sequence ID" value="CAA0815003.1"/>
    <property type="molecule type" value="Genomic_DNA"/>
</dbReference>
<gene>
    <name evidence="11" type="ORF">SHERM_15157</name>
</gene>
<keyword evidence="12" id="KW-1185">Reference proteome</keyword>